<feature type="domain" description="MobA/VirD2-like nuclease" evidence="2">
    <location>
        <begin position="86"/>
        <end position="184"/>
    </location>
</feature>
<keyword evidence="4" id="KW-1185">Reference proteome</keyword>
<accession>A0A0L6CPN6</accession>
<dbReference type="Proteomes" id="UP000037397">
    <property type="component" value="Unassembled WGS sequence"/>
</dbReference>
<feature type="compositionally biased region" description="Basic and acidic residues" evidence="1">
    <location>
        <begin position="224"/>
        <end position="233"/>
    </location>
</feature>
<reference evidence="4" key="1">
    <citation type="submission" date="2015-03" db="EMBL/GenBank/DDBJ databases">
        <title>Luteipulveratus halotolerans sp. nov., a novel actinobacterium (Dermacoccaceae) from Sarawak, Malaysia.</title>
        <authorList>
            <person name="Juboi H."/>
            <person name="Basik A."/>
            <person name="Shamsul S.S."/>
            <person name="Arnold P."/>
            <person name="Schmitt E.K."/>
            <person name="Sanglier J.-J."/>
            <person name="Yeo T."/>
        </authorList>
    </citation>
    <scope>NUCLEOTIDE SEQUENCE [LARGE SCALE GENOMIC DNA]</scope>
    <source>
        <strain evidence="4">C296001</strain>
    </source>
</reference>
<protein>
    <recommendedName>
        <fullName evidence="2">MobA/VirD2-like nuclease domain-containing protein</fullName>
    </recommendedName>
</protein>
<name>A0A0L6CPN6_9MICO</name>
<evidence type="ECO:0000313" key="3">
    <source>
        <dbReference type="EMBL" id="KNX39707.1"/>
    </source>
</evidence>
<evidence type="ECO:0000259" key="2">
    <source>
        <dbReference type="Pfam" id="PF03432"/>
    </source>
</evidence>
<dbReference type="STRING" id="1631356.VV01_00285"/>
<sequence>MIISVLGQGRDMSGATRYLYSDGKANEHTDQHMIAGSPGLVAEWGGYLDPVEAAELGRVIEASWRAQYVDQRAYAGAPGGGVSRESLHSSQASEREQVHVYHVTMSLDPSEGEYTDEQWATLAQEFVQGMGFETGRAEDSARWAAMRHGKSAKGNDHIHLLVNLVRNNGERVELSYTDPETGRAMRDMPYTQVLRRQMEDKHDFVVPLRDRGLDAKGRGASKYTRAEQRRGADRGAVPKGKGKGPVDPDRVYLQRVVRGAAQASRTEAEWVYNVLDAGIDIEPRWAPGGRDEVTGYSVQLDKPTAPDKSAGADSRVRFAGSKLAPDLSLTQLRKRWAANETDESRAAAITTWRGENMPPEHKPGTLNATPDLERAAAELSQWNDDLERLDPYDPIAWKVQTAHAAGTVSLIAARAGEDEVLRPLSDMADRYTRSSLAQPYDAERTPSYVKAQHVALAARHLNLALRAGGVDSSRGWLAVLQQMERTARAIEAARDAHQRTNLARAELSATRVAPATLTPVIEHLDRSVATDEQQQNRRTAQAARSVLAPRRGPVTAHRPTSTAHAPERDRSVERGQGPDSGR</sequence>
<evidence type="ECO:0000256" key="1">
    <source>
        <dbReference type="SAM" id="MobiDB-lite"/>
    </source>
</evidence>
<dbReference type="EMBL" id="LAIR01000001">
    <property type="protein sequence ID" value="KNX39707.1"/>
    <property type="molecule type" value="Genomic_DNA"/>
</dbReference>
<dbReference type="AlphaFoldDB" id="A0A0L6CPN6"/>
<comment type="caution">
    <text evidence="3">The sequence shown here is derived from an EMBL/GenBank/DDBJ whole genome shotgun (WGS) entry which is preliminary data.</text>
</comment>
<gene>
    <name evidence="3" type="ORF">VV01_00285</name>
</gene>
<organism evidence="3 4">
    <name type="scientific">Luteipulveratus halotolerans</name>
    <dbReference type="NCBI Taxonomy" id="1631356"/>
    <lineage>
        <taxon>Bacteria</taxon>
        <taxon>Bacillati</taxon>
        <taxon>Actinomycetota</taxon>
        <taxon>Actinomycetes</taxon>
        <taxon>Micrococcales</taxon>
        <taxon>Dermacoccaceae</taxon>
        <taxon>Luteipulveratus</taxon>
    </lineage>
</organism>
<proteinExistence type="predicted"/>
<feature type="region of interest" description="Disordered" evidence="1">
    <location>
        <begin position="526"/>
        <end position="582"/>
    </location>
</feature>
<feature type="region of interest" description="Disordered" evidence="1">
    <location>
        <begin position="216"/>
        <end position="248"/>
    </location>
</feature>
<dbReference type="InterPro" id="IPR005094">
    <property type="entry name" value="Endonuclease_MobA/VirD2"/>
</dbReference>
<evidence type="ECO:0000313" key="4">
    <source>
        <dbReference type="Proteomes" id="UP000037397"/>
    </source>
</evidence>
<dbReference type="Pfam" id="PF03432">
    <property type="entry name" value="Relaxase"/>
    <property type="match status" value="1"/>
</dbReference>